<comment type="caution">
    <text evidence="1">The sequence shown here is derived from an EMBL/GenBank/DDBJ whole genome shotgun (WGS) entry which is preliminary data.</text>
</comment>
<sequence length="125" mass="14224">IGVVPVRTKGPEPRTTYSTSENYNALEEYEEPGIFRVGLDYEGNSFGRIYPFRWQLGTDKELTQIETDIGSETYLMPGQTVSVVGHLRIDDPPVKTAPYYWIGLIHEQVWIVQDRVEPTSISIGF</sequence>
<proteinExistence type="predicted"/>
<gene>
    <name evidence="1" type="ORF">S01H1_52849</name>
</gene>
<protein>
    <submittedName>
        <fullName evidence="1">Uncharacterized protein</fullName>
    </submittedName>
</protein>
<dbReference type="EMBL" id="BARS01034182">
    <property type="protein sequence ID" value="GAG19361.1"/>
    <property type="molecule type" value="Genomic_DNA"/>
</dbReference>
<dbReference type="AlphaFoldDB" id="X0X2X6"/>
<reference evidence="1" key="1">
    <citation type="journal article" date="2014" name="Front. Microbiol.">
        <title>High frequency of phylogenetically diverse reductive dehalogenase-homologous genes in deep subseafloor sedimentary metagenomes.</title>
        <authorList>
            <person name="Kawai M."/>
            <person name="Futagami T."/>
            <person name="Toyoda A."/>
            <person name="Takaki Y."/>
            <person name="Nishi S."/>
            <person name="Hori S."/>
            <person name="Arai W."/>
            <person name="Tsubouchi T."/>
            <person name="Morono Y."/>
            <person name="Uchiyama I."/>
            <person name="Ito T."/>
            <person name="Fujiyama A."/>
            <person name="Inagaki F."/>
            <person name="Takami H."/>
        </authorList>
    </citation>
    <scope>NUCLEOTIDE SEQUENCE</scope>
    <source>
        <strain evidence="1">Expedition CK06-06</strain>
    </source>
</reference>
<organism evidence="1">
    <name type="scientific">marine sediment metagenome</name>
    <dbReference type="NCBI Taxonomy" id="412755"/>
    <lineage>
        <taxon>unclassified sequences</taxon>
        <taxon>metagenomes</taxon>
        <taxon>ecological metagenomes</taxon>
    </lineage>
</organism>
<evidence type="ECO:0000313" key="1">
    <source>
        <dbReference type="EMBL" id="GAG19361.1"/>
    </source>
</evidence>
<accession>X0X2X6</accession>
<name>X0X2X6_9ZZZZ</name>
<feature type="non-terminal residue" evidence="1">
    <location>
        <position position="1"/>
    </location>
</feature>